<protein>
    <submittedName>
        <fullName evidence="2">Uncharacterized protein</fullName>
    </submittedName>
</protein>
<name>A0A3P7BS20_SCHSO</name>
<dbReference type="AlphaFoldDB" id="A0A3P7BS20"/>
<proteinExistence type="predicted"/>
<evidence type="ECO:0000313" key="2">
    <source>
        <dbReference type="EMBL" id="VDL88050.1"/>
    </source>
</evidence>
<gene>
    <name evidence="2" type="ORF">SSLN_LOCUS1665</name>
</gene>
<dbReference type="EMBL" id="UYSU01005098">
    <property type="protein sequence ID" value="VDL88050.1"/>
    <property type="molecule type" value="Genomic_DNA"/>
</dbReference>
<feature type="compositionally biased region" description="Pro residues" evidence="1">
    <location>
        <begin position="16"/>
        <end position="26"/>
    </location>
</feature>
<organism evidence="2 3">
    <name type="scientific">Schistocephalus solidus</name>
    <name type="common">Tapeworm</name>
    <dbReference type="NCBI Taxonomy" id="70667"/>
    <lineage>
        <taxon>Eukaryota</taxon>
        <taxon>Metazoa</taxon>
        <taxon>Spiralia</taxon>
        <taxon>Lophotrochozoa</taxon>
        <taxon>Platyhelminthes</taxon>
        <taxon>Cestoda</taxon>
        <taxon>Eucestoda</taxon>
        <taxon>Diphyllobothriidea</taxon>
        <taxon>Diphyllobothriidae</taxon>
        <taxon>Schistocephalus</taxon>
    </lineage>
</organism>
<dbReference type="Proteomes" id="UP000275846">
    <property type="component" value="Unassembled WGS sequence"/>
</dbReference>
<evidence type="ECO:0000313" key="3">
    <source>
        <dbReference type="Proteomes" id="UP000275846"/>
    </source>
</evidence>
<keyword evidence="3" id="KW-1185">Reference proteome</keyword>
<sequence length="109" mass="12008">MSSSVNGSSATAPTTKAPPPPLPVSPSGPCINELERACRDLRLFLLRTHARSEHRLRRDRERRLKAAAKVVTARVDDTVGSTKRLLTGTIERLPSRNLIFPLDALSRLV</sequence>
<evidence type="ECO:0000256" key="1">
    <source>
        <dbReference type="SAM" id="MobiDB-lite"/>
    </source>
</evidence>
<reference evidence="2 3" key="1">
    <citation type="submission" date="2018-11" db="EMBL/GenBank/DDBJ databases">
        <authorList>
            <consortium name="Pathogen Informatics"/>
        </authorList>
    </citation>
    <scope>NUCLEOTIDE SEQUENCE [LARGE SCALE GENOMIC DNA]</scope>
    <source>
        <strain evidence="2 3">NST_G2</strain>
    </source>
</reference>
<accession>A0A3P7BS20</accession>
<feature type="region of interest" description="Disordered" evidence="1">
    <location>
        <begin position="1"/>
        <end position="28"/>
    </location>
</feature>